<keyword evidence="6 7" id="KW-0472">Membrane</keyword>
<dbReference type="Pfam" id="PF00528">
    <property type="entry name" value="BPD_transp_1"/>
    <property type="match status" value="1"/>
</dbReference>
<feature type="transmembrane region" description="Helical" evidence="7">
    <location>
        <begin position="135"/>
        <end position="154"/>
    </location>
</feature>
<feature type="transmembrane region" description="Helical" evidence="7">
    <location>
        <begin position="16"/>
        <end position="35"/>
    </location>
</feature>
<evidence type="ECO:0000256" key="5">
    <source>
        <dbReference type="ARBA" id="ARBA00022989"/>
    </source>
</evidence>
<keyword evidence="10" id="KW-1185">Reference proteome</keyword>
<evidence type="ECO:0000256" key="1">
    <source>
        <dbReference type="ARBA" id="ARBA00004651"/>
    </source>
</evidence>
<feature type="transmembrane region" description="Helical" evidence="7">
    <location>
        <begin position="108"/>
        <end position="129"/>
    </location>
</feature>
<accession>A0A2T1A390</accession>
<dbReference type="RefSeq" id="WP_106348045.1">
    <property type="nucleotide sequence ID" value="NZ_PVUE01000003.1"/>
</dbReference>
<evidence type="ECO:0000313" key="10">
    <source>
        <dbReference type="Proteomes" id="UP000237752"/>
    </source>
</evidence>
<evidence type="ECO:0000313" key="9">
    <source>
        <dbReference type="EMBL" id="PRZ43070.1"/>
    </source>
</evidence>
<dbReference type="EMBL" id="PVUE01000003">
    <property type="protein sequence ID" value="PRZ43070.1"/>
    <property type="molecule type" value="Genomic_DNA"/>
</dbReference>
<evidence type="ECO:0000256" key="7">
    <source>
        <dbReference type="RuleBase" id="RU363032"/>
    </source>
</evidence>
<name>A0A2T1A390_9ACTN</name>
<dbReference type="AlphaFoldDB" id="A0A2T1A390"/>
<dbReference type="PROSITE" id="PS50928">
    <property type="entry name" value="ABC_TM1"/>
    <property type="match status" value="1"/>
</dbReference>
<protein>
    <submittedName>
        <fullName evidence="9">Peptide/nickel transport system permease protein</fullName>
    </submittedName>
</protein>
<feature type="transmembrane region" description="Helical" evidence="7">
    <location>
        <begin position="240"/>
        <end position="261"/>
    </location>
</feature>
<dbReference type="InterPro" id="IPR000515">
    <property type="entry name" value="MetI-like"/>
</dbReference>
<dbReference type="Gene3D" id="1.10.3720.10">
    <property type="entry name" value="MetI-like"/>
    <property type="match status" value="1"/>
</dbReference>
<feature type="domain" description="ABC transmembrane type-1" evidence="8">
    <location>
        <begin position="73"/>
        <end position="262"/>
    </location>
</feature>
<comment type="caution">
    <text evidence="9">The sequence shown here is derived from an EMBL/GenBank/DDBJ whole genome shotgun (WGS) entry which is preliminary data.</text>
</comment>
<organism evidence="9 10">
    <name type="scientific">Antricoccus suffuscus</name>
    <dbReference type="NCBI Taxonomy" id="1629062"/>
    <lineage>
        <taxon>Bacteria</taxon>
        <taxon>Bacillati</taxon>
        <taxon>Actinomycetota</taxon>
        <taxon>Actinomycetes</taxon>
        <taxon>Geodermatophilales</taxon>
        <taxon>Antricoccaceae</taxon>
        <taxon>Antricoccus</taxon>
    </lineage>
</organism>
<dbReference type="GO" id="GO:0005886">
    <property type="term" value="C:plasma membrane"/>
    <property type="evidence" value="ECO:0007669"/>
    <property type="project" value="UniProtKB-SubCell"/>
</dbReference>
<dbReference type="PANTHER" id="PTHR43386">
    <property type="entry name" value="OLIGOPEPTIDE TRANSPORT SYSTEM PERMEASE PROTEIN APPC"/>
    <property type="match status" value="1"/>
</dbReference>
<dbReference type="PANTHER" id="PTHR43386:SF25">
    <property type="entry name" value="PEPTIDE ABC TRANSPORTER PERMEASE PROTEIN"/>
    <property type="match status" value="1"/>
</dbReference>
<dbReference type="InterPro" id="IPR025966">
    <property type="entry name" value="OppC_N"/>
</dbReference>
<evidence type="ECO:0000256" key="3">
    <source>
        <dbReference type="ARBA" id="ARBA00022475"/>
    </source>
</evidence>
<dbReference type="Proteomes" id="UP000237752">
    <property type="component" value="Unassembled WGS sequence"/>
</dbReference>
<keyword evidence="2 7" id="KW-0813">Transport</keyword>
<dbReference type="GO" id="GO:0055085">
    <property type="term" value="P:transmembrane transport"/>
    <property type="evidence" value="ECO:0007669"/>
    <property type="project" value="InterPro"/>
</dbReference>
<gene>
    <name evidence="9" type="ORF">CLV47_103126</name>
</gene>
<dbReference type="CDD" id="cd06261">
    <property type="entry name" value="TM_PBP2"/>
    <property type="match status" value="1"/>
</dbReference>
<keyword evidence="4 7" id="KW-0812">Transmembrane</keyword>
<keyword evidence="5 7" id="KW-1133">Transmembrane helix</keyword>
<sequence>MSLIGRALKSNRTAQVSIVVLVIVAILVIFGGWLAPYDPLKQGSAILQGPSGAHWLGTDNLGRDTLSRLLAGSRLSVLGAVEATLVGAVLGAIPGLLSVYLGRTGEWLLLRLMDALLALPFIIVAIAVAGVAGGGLHPAMITIGVLFAPTFFRISRSATLGLRRAGYVEAAELFGSSTARLVVRHVWRKVATPIAVAAANTTGAGLLVVSSLMFLGIGVAPPAPTWGGMLATDLNFLSQAPMAPLAPAVLIMVTVGALNLLADAIREDTPTARSTTRRKERANVNAH</sequence>
<evidence type="ECO:0000259" key="8">
    <source>
        <dbReference type="PROSITE" id="PS50928"/>
    </source>
</evidence>
<dbReference type="Pfam" id="PF12911">
    <property type="entry name" value="OppC_N"/>
    <property type="match status" value="1"/>
</dbReference>
<reference evidence="9 10" key="1">
    <citation type="submission" date="2018-03" db="EMBL/GenBank/DDBJ databases">
        <title>Genomic Encyclopedia of Archaeal and Bacterial Type Strains, Phase II (KMG-II): from individual species to whole genera.</title>
        <authorList>
            <person name="Goeker M."/>
        </authorList>
    </citation>
    <scope>NUCLEOTIDE SEQUENCE [LARGE SCALE GENOMIC DNA]</scope>
    <source>
        <strain evidence="9 10">DSM 100065</strain>
    </source>
</reference>
<evidence type="ECO:0000256" key="4">
    <source>
        <dbReference type="ARBA" id="ARBA00022692"/>
    </source>
</evidence>
<dbReference type="InterPro" id="IPR035906">
    <property type="entry name" value="MetI-like_sf"/>
</dbReference>
<feature type="transmembrane region" description="Helical" evidence="7">
    <location>
        <begin position="194"/>
        <end position="220"/>
    </location>
</feature>
<comment type="similarity">
    <text evidence="7">Belongs to the binding-protein-dependent transport system permease family.</text>
</comment>
<proteinExistence type="inferred from homology"/>
<evidence type="ECO:0000256" key="2">
    <source>
        <dbReference type="ARBA" id="ARBA00022448"/>
    </source>
</evidence>
<feature type="transmembrane region" description="Helical" evidence="7">
    <location>
        <begin position="77"/>
        <end position="101"/>
    </location>
</feature>
<dbReference type="OrthoDB" id="9812701at2"/>
<evidence type="ECO:0000256" key="6">
    <source>
        <dbReference type="ARBA" id="ARBA00023136"/>
    </source>
</evidence>
<comment type="subcellular location">
    <subcellularLocation>
        <location evidence="1 7">Cell membrane</location>
        <topology evidence="1 7">Multi-pass membrane protein</topology>
    </subcellularLocation>
</comment>
<dbReference type="SUPFAM" id="SSF161098">
    <property type="entry name" value="MetI-like"/>
    <property type="match status" value="1"/>
</dbReference>
<dbReference type="InterPro" id="IPR050366">
    <property type="entry name" value="BP-dependent_transpt_permease"/>
</dbReference>
<keyword evidence="3" id="KW-1003">Cell membrane</keyword>